<evidence type="ECO:0000256" key="7">
    <source>
        <dbReference type="ARBA" id="ARBA00022603"/>
    </source>
</evidence>
<gene>
    <name evidence="15" type="ORF">H8876_04320</name>
</gene>
<dbReference type="Pfam" id="PF20260">
    <property type="entry name" value="PUA_4"/>
    <property type="match status" value="1"/>
</dbReference>
<dbReference type="InterPro" id="IPR046887">
    <property type="entry name" value="RsmE_PUA-like"/>
</dbReference>
<accession>A0A923NAK8</accession>
<dbReference type="GO" id="GO:0070475">
    <property type="term" value="P:rRNA base methylation"/>
    <property type="evidence" value="ECO:0007669"/>
    <property type="project" value="TreeGrafter"/>
</dbReference>
<proteinExistence type="inferred from homology"/>
<evidence type="ECO:0000259" key="13">
    <source>
        <dbReference type="Pfam" id="PF04452"/>
    </source>
</evidence>
<feature type="domain" description="Ribosomal RNA small subunit methyltransferase E methyltransferase" evidence="13">
    <location>
        <begin position="75"/>
        <end position="255"/>
    </location>
</feature>
<evidence type="ECO:0000256" key="9">
    <source>
        <dbReference type="ARBA" id="ARBA00022691"/>
    </source>
</evidence>
<evidence type="ECO:0000256" key="4">
    <source>
        <dbReference type="ARBA" id="ARBA00013673"/>
    </source>
</evidence>
<evidence type="ECO:0000259" key="14">
    <source>
        <dbReference type="Pfam" id="PF20260"/>
    </source>
</evidence>
<dbReference type="Gene3D" id="2.40.240.20">
    <property type="entry name" value="Hypothetical PUA domain-like, domain 1"/>
    <property type="match status" value="1"/>
</dbReference>
<dbReference type="AlphaFoldDB" id="A0A923NAK8"/>
<evidence type="ECO:0000256" key="3">
    <source>
        <dbReference type="ARBA" id="ARBA00012328"/>
    </source>
</evidence>
<evidence type="ECO:0000256" key="8">
    <source>
        <dbReference type="ARBA" id="ARBA00022679"/>
    </source>
</evidence>
<comment type="caution">
    <text evidence="15">The sequence shown here is derived from an EMBL/GenBank/DDBJ whole genome shotgun (WGS) entry which is preliminary data.</text>
</comment>
<evidence type="ECO:0000256" key="11">
    <source>
        <dbReference type="ARBA" id="ARBA00047944"/>
    </source>
</evidence>
<dbReference type="GO" id="GO:0070042">
    <property type="term" value="F:rRNA (uridine-N3-)-methyltransferase activity"/>
    <property type="evidence" value="ECO:0007669"/>
    <property type="project" value="TreeGrafter"/>
</dbReference>
<dbReference type="EMBL" id="JACRWC010000056">
    <property type="protein sequence ID" value="MBC5999220.1"/>
    <property type="molecule type" value="Genomic_DNA"/>
</dbReference>
<keyword evidence="6 12" id="KW-0698">rRNA processing</keyword>
<keyword evidence="8 12" id="KW-0808">Transferase</keyword>
<dbReference type="InterPro" id="IPR006700">
    <property type="entry name" value="RsmE"/>
</dbReference>
<dbReference type="Pfam" id="PF04452">
    <property type="entry name" value="Methyltrans_RNA"/>
    <property type="match status" value="1"/>
</dbReference>
<reference evidence="15" key="1">
    <citation type="submission" date="2020-08" db="EMBL/GenBank/DDBJ databases">
        <authorList>
            <person name="Liu C."/>
            <person name="Sun Q."/>
        </authorList>
    </citation>
    <scope>NUCLEOTIDE SEQUENCE</scope>
    <source>
        <strain evidence="15">BX16</strain>
    </source>
</reference>
<keyword evidence="16" id="KW-1185">Reference proteome</keyword>
<dbReference type="InterPro" id="IPR015947">
    <property type="entry name" value="PUA-like_sf"/>
</dbReference>
<evidence type="ECO:0000256" key="10">
    <source>
        <dbReference type="ARBA" id="ARBA00025699"/>
    </source>
</evidence>
<evidence type="ECO:0000313" key="16">
    <source>
        <dbReference type="Proteomes" id="UP000644115"/>
    </source>
</evidence>
<dbReference type="NCBIfam" id="TIGR00046">
    <property type="entry name" value="RsmE family RNA methyltransferase"/>
    <property type="match status" value="1"/>
</dbReference>
<dbReference type="SUPFAM" id="SSF88697">
    <property type="entry name" value="PUA domain-like"/>
    <property type="match status" value="1"/>
</dbReference>
<comment type="subcellular location">
    <subcellularLocation>
        <location evidence="1 12">Cytoplasm</location>
    </subcellularLocation>
</comment>
<protein>
    <recommendedName>
        <fullName evidence="4 12">Ribosomal RNA small subunit methyltransferase E</fullName>
        <ecNumber evidence="3 12">2.1.1.193</ecNumber>
    </recommendedName>
</protein>
<comment type="similarity">
    <text evidence="2 12">Belongs to the RNA methyltransferase RsmE family.</text>
</comment>
<dbReference type="InterPro" id="IPR029026">
    <property type="entry name" value="tRNA_m1G_MTases_N"/>
</dbReference>
<dbReference type="PANTHER" id="PTHR30027">
    <property type="entry name" value="RIBOSOMAL RNA SMALL SUBUNIT METHYLTRANSFERASE E"/>
    <property type="match status" value="1"/>
</dbReference>
<dbReference type="CDD" id="cd18084">
    <property type="entry name" value="RsmE-like"/>
    <property type="match status" value="1"/>
</dbReference>
<dbReference type="InterPro" id="IPR029028">
    <property type="entry name" value="Alpha/beta_knot_MTases"/>
</dbReference>
<dbReference type="PANTHER" id="PTHR30027:SF3">
    <property type="entry name" value="16S RRNA (URACIL(1498)-N(3))-METHYLTRANSFERASE"/>
    <property type="match status" value="1"/>
</dbReference>
<dbReference type="EC" id="2.1.1.193" evidence="3 12"/>
<evidence type="ECO:0000256" key="2">
    <source>
        <dbReference type="ARBA" id="ARBA00005528"/>
    </source>
</evidence>
<keyword evidence="9 12" id="KW-0949">S-adenosyl-L-methionine</keyword>
<organism evidence="15 16">
    <name type="scientific">Lentihominibacter faecis</name>
    <dbReference type="NCBI Taxonomy" id="2764712"/>
    <lineage>
        <taxon>Bacteria</taxon>
        <taxon>Bacillati</taxon>
        <taxon>Bacillota</taxon>
        <taxon>Clostridia</taxon>
        <taxon>Peptostreptococcales</taxon>
        <taxon>Anaerovoracaceae</taxon>
        <taxon>Lentihominibacter</taxon>
    </lineage>
</organism>
<sequence>MSRFFVAPEDVGAEYITIENREDLHHMNKVLRLKAGDKIDVSDGDMWEYHGRIETLEPEYCQVKILDKQKFSAEPETKITLFQGIPKQGKMELIVQKAVELGACGIVPVFMDRTVVTDKGNFGKKIQRWQKVSNEAVKQCKRGIIPQIEDAIKMPEVIRRFAGFDLVLFPYENEDGTTIKEVLRPLAGGSYEEAGTAAGNAGKLARPENIAIIIGPEGGFSEKEAQQIVEAGGKSVSLGKTTLRTETAGLAAIAMTLYELEL</sequence>
<dbReference type="RefSeq" id="WP_249286678.1">
    <property type="nucleotide sequence ID" value="NZ_JACRWC010000056.1"/>
</dbReference>
<name>A0A923NAK8_9FIRM</name>
<dbReference type="Gene3D" id="3.40.1280.10">
    <property type="match status" value="1"/>
</dbReference>
<dbReference type="InterPro" id="IPR046886">
    <property type="entry name" value="RsmE_MTase_dom"/>
</dbReference>
<dbReference type="PIRSF" id="PIRSF015601">
    <property type="entry name" value="MTase_slr0722"/>
    <property type="match status" value="1"/>
</dbReference>
<dbReference type="SUPFAM" id="SSF75217">
    <property type="entry name" value="alpha/beta knot"/>
    <property type="match status" value="1"/>
</dbReference>
<comment type="function">
    <text evidence="10 12">Specifically methylates the N3 position of the uracil ring of uridine 1498 (m3U1498) in 16S rRNA. Acts on the fully assembled 30S ribosomal subunit.</text>
</comment>
<dbReference type="Proteomes" id="UP000644115">
    <property type="component" value="Unassembled WGS sequence"/>
</dbReference>
<evidence type="ECO:0000256" key="12">
    <source>
        <dbReference type="PIRNR" id="PIRNR015601"/>
    </source>
</evidence>
<dbReference type="GO" id="GO:0005737">
    <property type="term" value="C:cytoplasm"/>
    <property type="evidence" value="ECO:0007669"/>
    <property type="project" value="UniProtKB-SubCell"/>
</dbReference>
<keyword evidence="7 12" id="KW-0489">Methyltransferase</keyword>
<keyword evidence="5 12" id="KW-0963">Cytoplasm</keyword>
<evidence type="ECO:0000256" key="5">
    <source>
        <dbReference type="ARBA" id="ARBA00022490"/>
    </source>
</evidence>
<feature type="domain" description="Ribosomal RNA small subunit methyltransferase E PUA-like" evidence="14">
    <location>
        <begin position="21"/>
        <end position="66"/>
    </location>
</feature>
<evidence type="ECO:0000313" key="15">
    <source>
        <dbReference type="EMBL" id="MBC5999220.1"/>
    </source>
</evidence>
<evidence type="ECO:0000256" key="6">
    <source>
        <dbReference type="ARBA" id="ARBA00022552"/>
    </source>
</evidence>
<comment type="catalytic activity">
    <reaction evidence="11 12">
        <text>uridine(1498) in 16S rRNA + S-adenosyl-L-methionine = N(3)-methyluridine(1498) in 16S rRNA + S-adenosyl-L-homocysteine + H(+)</text>
        <dbReference type="Rhea" id="RHEA:42920"/>
        <dbReference type="Rhea" id="RHEA-COMP:10283"/>
        <dbReference type="Rhea" id="RHEA-COMP:10284"/>
        <dbReference type="ChEBI" id="CHEBI:15378"/>
        <dbReference type="ChEBI" id="CHEBI:57856"/>
        <dbReference type="ChEBI" id="CHEBI:59789"/>
        <dbReference type="ChEBI" id="CHEBI:65315"/>
        <dbReference type="ChEBI" id="CHEBI:74502"/>
        <dbReference type="EC" id="2.1.1.193"/>
    </reaction>
</comment>
<evidence type="ECO:0000256" key="1">
    <source>
        <dbReference type="ARBA" id="ARBA00004496"/>
    </source>
</evidence>